<protein>
    <recommendedName>
        <fullName evidence="3">DUF4280 domain-containing protein</fullName>
    </recommendedName>
</protein>
<sequence length="108" mass="10847">MMPGFLIHVGASVLCSHGGQAQATAPNPRVTVSGQPSVTMPAPWLVAGCALPPPTAANGPCVSAQFVTAATRVTSNGQPLLLIDSQAICAPTGTPLLIVTSQTRVTAM</sequence>
<keyword evidence="2" id="KW-1185">Reference proteome</keyword>
<dbReference type="Proteomes" id="UP001596013">
    <property type="component" value="Unassembled WGS sequence"/>
</dbReference>
<evidence type="ECO:0000313" key="2">
    <source>
        <dbReference type="Proteomes" id="UP001596013"/>
    </source>
</evidence>
<gene>
    <name evidence="1" type="ORF">ACFPME_11280</name>
</gene>
<comment type="caution">
    <text evidence="1">The sequence shown here is derived from an EMBL/GenBank/DDBJ whole genome shotgun (WGS) entry which is preliminary data.</text>
</comment>
<evidence type="ECO:0008006" key="3">
    <source>
        <dbReference type="Google" id="ProtNLM"/>
    </source>
</evidence>
<reference evidence="2" key="1">
    <citation type="journal article" date="2019" name="Int. J. Syst. Evol. Microbiol.">
        <title>The Global Catalogue of Microorganisms (GCM) 10K type strain sequencing project: providing services to taxonomists for standard genome sequencing and annotation.</title>
        <authorList>
            <consortium name="The Broad Institute Genomics Platform"/>
            <consortium name="The Broad Institute Genome Sequencing Center for Infectious Disease"/>
            <person name="Wu L."/>
            <person name="Ma J."/>
        </authorList>
    </citation>
    <scope>NUCLEOTIDE SEQUENCE [LARGE SCALE GENOMIC DNA]</scope>
    <source>
        <strain evidence="2">JCM 17130</strain>
    </source>
</reference>
<proteinExistence type="predicted"/>
<organism evidence="1 2">
    <name type="scientific">Rhodanobacter umsongensis</name>
    <dbReference type="NCBI Taxonomy" id="633153"/>
    <lineage>
        <taxon>Bacteria</taxon>
        <taxon>Pseudomonadati</taxon>
        <taxon>Pseudomonadota</taxon>
        <taxon>Gammaproteobacteria</taxon>
        <taxon>Lysobacterales</taxon>
        <taxon>Rhodanobacteraceae</taxon>
        <taxon>Rhodanobacter</taxon>
    </lineage>
</organism>
<dbReference type="EMBL" id="JBHSMK010000005">
    <property type="protein sequence ID" value="MFC5437143.1"/>
    <property type="molecule type" value="Genomic_DNA"/>
</dbReference>
<name>A0ABW0JMH6_9GAMM</name>
<evidence type="ECO:0000313" key="1">
    <source>
        <dbReference type="EMBL" id="MFC5437143.1"/>
    </source>
</evidence>
<accession>A0ABW0JMH6</accession>